<dbReference type="AlphaFoldDB" id="A0A4Y2HJ86"/>
<organism evidence="2 3">
    <name type="scientific">Araneus ventricosus</name>
    <name type="common">Orbweaver spider</name>
    <name type="synonym">Epeira ventricosa</name>
    <dbReference type="NCBI Taxonomy" id="182803"/>
    <lineage>
        <taxon>Eukaryota</taxon>
        <taxon>Metazoa</taxon>
        <taxon>Ecdysozoa</taxon>
        <taxon>Arthropoda</taxon>
        <taxon>Chelicerata</taxon>
        <taxon>Arachnida</taxon>
        <taxon>Araneae</taxon>
        <taxon>Araneomorphae</taxon>
        <taxon>Entelegynae</taxon>
        <taxon>Araneoidea</taxon>
        <taxon>Araneidae</taxon>
        <taxon>Araneus</taxon>
    </lineage>
</organism>
<name>A0A4Y2HJ86_ARAVE</name>
<feature type="non-terminal residue" evidence="2">
    <location>
        <position position="53"/>
    </location>
</feature>
<dbReference type="EMBL" id="BGPR01258900">
    <property type="protein sequence ID" value="GBM65405.1"/>
    <property type="molecule type" value="Genomic_DNA"/>
</dbReference>
<dbReference type="Proteomes" id="UP000499080">
    <property type="component" value="Unassembled WGS sequence"/>
</dbReference>
<evidence type="ECO:0000313" key="2">
    <source>
        <dbReference type="EMBL" id="GBM65405.1"/>
    </source>
</evidence>
<feature type="region of interest" description="Disordered" evidence="1">
    <location>
        <begin position="30"/>
        <end position="53"/>
    </location>
</feature>
<gene>
    <name evidence="2" type="ORF">AVEN_91238_1</name>
</gene>
<proteinExistence type="predicted"/>
<accession>A0A4Y2HJ86</accession>
<protein>
    <submittedName>
        <fullName evidence="2">Uncharacterized protein</fullName>
    </submittedName>
</protein>
<comment type="caution">
    <text evidence="2">The sequence shown here is derived from an EMBL/GenBank/DDBJ whole genome shotgun (WGS) entry which is preliminary data.</text>
</comment>
<reference evidence="2 3" key="1">
    <citation type="journal article" date="2019" name="Sci. Rep.">
        <title>Orb-weaving spider Araneus ventricosus genome elucidates the spidroin gene catalogue.</title>
        <authorList>
            <person name="Kono N."/>
            <person name="Nakamura H."/>
            <person name="Ohtoshi R."/>
            <person name="Moran D.A.P."/>
            <person name="Shinohara A."/>
            <person name="Yoshida Y."/>
            <person name="Fujiwara M."/>
            <person name="Mori M."/>
            <person name="Tomita M."/>
            <person name="Arakawa K."/>
        </authorList>
    </citation>
    <scope>NUCLEOTIDE SEQUENCE [LARGE SCALE GENOMIC DNA]</scope>
</reference>
<evidence type="ECO:0000313" key="3">
    <source>
        <dbReference type="Proteomes" id="UP000499080"/>
    </source>
</evidence>
<keyword evidence="3" id="KW-1185">Reference proteome</keyword>
<sequence length="53" mass="6039">MKEAPAYKHRGKSAQAFINTSKSIVLEDKTRTQTTLPRTPWQIDSEERLNAPP</sequence>
<evidence type="ECO:0000256" key="1">
    <source>
        <dbReference type="SAM" id="MobiDB-lite"/>
    </source>
</evidence>